<feature type="non-terminal residue" evidence="1">
    <location>
        <position position="1"/>
    </location>
</feature>
<reference evidence="1" key="1">
    <citation type="submission" date="2014-12" db="EMBL/GenBank/DDBJ databases">
        <title>Insight into the proteome of Arion vulgaris.</title>
        <authorList>
            <person name="Aradska J."/>
            <person name="Bulat T."/>
            <person name="Smidak R."/>
            <person name="Sarate P."/>
            <person name="Gangsoo J."/>
            <person name="Sialana F."/>
            <person name="Bilban M."/>
            <person name="Lubec G."/>
        </authorList>
    </citation>
    <scope>NUCLEOTIDE SEQUENCE</scope>
    <source>
        <tissue evidence="1">Skin</tissue>
    </source>
</reference>
<evidence type="ECO:0000313" key="1">
    <source>
        <dbReference type="EMBL" id="CEK54178.1"/>
    </source>
</evidence>
<feature type="non-terminal residue" evidence="1">
    <location>
        <position position="75"/>
    </location>
</feature>
<proteinExistence type="predicted"/>
<organism evidence="1">
    <name type="scientific">Arion vulgaris</name>
    <dbReference type="NCBI Taxonomy" id="1028688"/>
    <lineage>
        <taxon>Eukaryota</taxon>
        <taxon>Metazoa</taxon>
        <taxon>Spiralia</taxon>
        <taxon>Lophotrochozoa</taxon>
        <taxon>Mollusca</taxon>
        <taxon>Gastropoda</taxon>
        <taxon>Heterobranchia</taxon>
        <taxon>Euthyneura</taxon>
        <taxon>Panpulmonata</taxon>
        <taxon>Eupulmonata</taxon>
        <taxon>Stylommatophora</taxon>
        <taxon>Helicina</taxon>
        <taxon>Arionoidea</taxon>
        <taxon>Arionidae</taxon>
        <taxon>Arion</taxon>
    </lineage>
</organism>
<name>A0A0B6YDF5_9EUPU</name>
<sequence length="75" mass="8470">FISEPFIEEHFPSDIGFFEQSGNFTGVNAYISNVNVNTSERHVKQQPTINKRQQTSIPIQPTSCLECKPSVFNVP</sequence>
<dbReference type="AlphaFoldDB" id="A0A0B6YDF5"/>
<dbReference type="EMBL" id="HACG01007313">
    <property type="protein sequence ID" value="CEK54178.1"/>
    <property type="molecule type" value="Transcribed_RNA"/>
</dbReference>
<accession>A0A0B6YDF5</accession>
<protein>
    <submittedName>
        <fullName evidence="1">Uncharacterized protein</fullName>
    </submittedName>
</protein>
<gene>
    <name evidence="1" type="primary">ORF22146</name>
</gene>